<accession>A0ABN0X1T3</accession>
<evidence type="ECO:0000313" key="3">
    <source>
        <dbReference type="Proteomes" id="UP001501822"/>
    </source>
</evidence>
<comment type="caution">
    <text evidence="2">The sequence shown here is derived from an EMBL/GenBank/DDBJ whole genome shotgun (WGS) entry which is preliminary data.</text>
</comment>
<dbReference type="Proteomes" id="UP001501822">
    <property type="component" value="Unassembled WGS sequence"/>
</dbReference>
<proteinExistence type="predicted"/>
<reference evidence="2 3" key="1">
    <citation type="journal article" date="2019" name="Int. J. Syst. Evol. Microbiol.">
        <title>The Global Catalogue of Microorganisms (GCM) 10K type strain sequencing project: providing services to taxonomists for standard genome sequencing and annotation.</title>
        <authorList>
            <consortium name="The Broad Institute Genomics Platform"/>
            <consortium name="The Broad Institute Genome Sequencing Center for Infectious Disease"/>
            <person name="Wu L."/>
            <person name="Ma J."/>
        </authorList>
    </citation>
    <scope>NUCLEOTIDE SEQUENCE [LARGE SCALE GENOMIC DNA]</scope>
    <source>
        <strain evidence="2 3">JCM 3146</strain>
    </source>
</reference>
<feature type="domain" description="NAD(P)-binding" evidence="1">
    <location>
        <begin position="6"/>
        <end position="183"/>
    </location>
</feature>
<dbReference type="InterPro" id="IPR052718">
    <property type="entry name" value="NmrA-type_oxidoreductase"/>
</dbReference>
<evidence type="ECO:0000259" key="1">
    <source>
        <dbReference type="Pfam" id="PF13460"/>
    </source>
</evidence>
<organism evidence="2 3">
    <name type="scientific">Actinoallomurus spadix</name>
    <dbReference type="NCBI Taxonomy" id="79912"/>
    <lineage>
        <taxon>Bacteria</taxon>
        <taxon>Bacillati</taxon>
        <taxon>Actinomycetota</taxon>
        <taxon>Actinomycetes</taxon>
        <taxon>Streptosporangiales</taxon>
        <taxon>Thermomonosporaceae</taxon>
        <taxon>Actinoallomurus</taxon>
    </lineage>
</organism>
<dbReference type="InterPro" id="IPR036291">
    <property type="entry name" value="NAD(P)-bd_dom_sf"/>
</dbReference>
<dbReference type="RefSeq" id="WP_252807497.1">
    <property type="nucleotide sequence ID" value="NZ_BAAABM010000045.1"/>
</dbReference>
<name>A0ABN0X1T3_9ACTN</name>
<dbReference type="Pfam" id="PF13460">
    <property type="entry name" value="NAD_binding_10"/>
    <property type="match status" value="1"/>
</dbReference>
<keyword evidence="3" id="KW-1185">Reference proteome</keyword>
<dbReference type="EMBL" id="BAAABM010000045">
    <property type="protein sequence ID" value="GAA0352947.1"/>
    <property type="molecule type" value="Genomic_DNA"/>
</dbReference>
<dbReference type="SUPFAM" id="SSF51735">
    <property type="entry name" value="NAD(P)-binding Rossmann-fold domains"/>
    <property type="match status" value="1"/>
</dbReference>
<dbReference type="InterPro" id="IPR016040">
    <property type="entry name" value="NAD(P)-bd_dom"/>
</dbReference>
<dbReference type="CDD" id="cd05269">
    <property type="entry name" value="TMR_SDR_a"/>
    <property type="match status" value="1"/>
</dbReference>
<sequence>MIIVTGATGQLGRLVIDGLLEKVPADQVVAAVRSPDKAADLAARGVQVREADYDRPETLRPAFEGGTRLLLISGSEVGRRVPQHAAAVQAAQGAGVPHLVYTSAPHADTSVLGLAAEHKATEEIIRETGLTYTLLRNNWYNEVYAPAITQAVATGAVIGGSGDGRIGSAGRADYAAAAVAVLTGAGHENRIYELAGDVAWSLPDLAGEISRASGKEIVYRDLPPEEHRAALIAAGVPDAFADVLVDVDRGVKAGALADTPGDLKALIGRPTTPIADTVAAVLAG</sequence>
<dbReference type="Gene3D" id="3.40.50.720">
    <property type="entry name" value="NAD(P)-binding Rossmann-like Domain"/>
    <property type="match status" value="1"/>
</dbReference>
<dbReference type="PANTHER" id="PTHR47129:SF1">
    <property type="entry name" value="NMRA-LIKE DOMAIN-CONTAINING PROTEIN"/>
    <property type="match status" value="1"/>
</dbReference>
<gene>
    <name evidence="2" type="ORF">GCM10010151_48130</name>
</gene>
<dbReference type="PANTHER" id="PTHR47129">
    <property type="entry name" value="QUINONE OXIDOREDUCTASE 2"/>
    <property type="match status" value="1"/>
</dbReference>
<evidence type="ECO:0000313" key="2">
    <source>
        <dbReference type="EMBL" id="GAA0352947.1"/>
    </source>
</evidence>
<protein>
    <submittedName>
        <fullName evidence="2">SDR family oxidoreductase</fullName>
    </submittedName>
</protein>
<dbReference type="Gene3D" id="3.90.25.10">
    <property type="entry name" value="UDP-galactose 4-epimerase, domain 1"/>
    <property type="match status" value="1"/>
</dbReference>